<feature type="region of interest" description="Disordered" evidence="6">
    <location>
        <begin position="471"/>
        <end position="519"/>
    </location>
</feature>
<dbReference type="Proteomes" id="UP000800092">
    <property type="component" value="Unassembled WGS sequence"/>
</dbReference>
<dbReference type="Pfam" id="PF16016">
    <property type="entry name" value="VASt"/>
    <property type="match status" value="1"/>
</dbReference>
<dbReference type="AlphaFoldDB" id="A0A6A6H3K4"/>
<dbReference type="InterPro" id="IPR011993">
    <property type="entry name" value="PH-like_dom_sf"/>
</dbReference>
<dbReference type="GO" id="GO:0120015">
    <property type="term" value="F:sterol transfer activity"/>
    <property type="evidence" value="ECO:0007669"/>
    <property type="project" value="TreeGrafter"/>
</dbReference>
<dbReference type="OrthoDB" id="2162691at2759"/>
<feature type="compositionally biased region" description="Polar residues" evidence="6">
    <location>
        <begin position="1"/>
        <end position="17"/>
    </location>
</feature>
<reference evidence="9" key="1">
    <citation type="journal article" date="2020" name="Stud. Mycol.">
        <title>101 Dothideomycetes genomes: a test case for predicting lifestyles and emergence of pathogens.</title>
        <authorList>
            <person name="Haridas S."/>
            <person name="Albert R."/>
            <person name="Binder M."/>
            <person name="Bloem J."/>
            <person name="Labutti K."/>
            <person name="Salamov A."/>
            <person name="Andreopoulos B."/>
            <person name="Baker S."/>
            <person name="Barry K."/>
            <person name="Bills G."/>
            <person name="Bluhm B."/>
            <person name="Cannon C."/>
            <person name="Castanera R."/>
            <person name="Culley D."/>
            <person name="Daum C."/>
            <person name="Ezra D."/>
            <person name="Gonzalez J."/>
            <person name="Henrissat B."/>
            <person name="Kuo A."/>
            <person name="Liang C."/>
            <person name="Lipzen A."/>
            <person name="Lutzoni F."/>
            <person name="Magnuson J."/>
            <person name="Mondo S."/>
            <person name="Nolan M."/>
            <person name="Ohm R."/>
            <person name="Pangilinan J."/>
            <person name="Park H.-J."/>
            <person name="Ramirez L."/>
            <person name="Alfaro M."/>
            <person name="Sun H."/>
            <person name="Tritt A."/>
            <person name="Yoshinaga Y."/>
            <person name="Zwiers L.-H."/>
            <person name="Turgeon B."/>
            <person name="Goodwin S."/>
            <person name="Spatafora J."/>
            <person name="Crous P."/>
            <person name="Grigoriev I."/>
        </authorList>
    </citation>
    <scope>NUCLEOTIDE SEQUENCE</scope>
    <source>
        <strain evidence="9">Tuck. ex Michener</strain>
    </source>
</reference>
<dbReference type="InterPro" id="IPR004182">
    <property type="entry name" value="GRAM"/>
</dbReference>
<proteinExistence type="inferred from homology"/>
<feature type="non-terminal residue" evidence="9">
    <location>
        <position position="1169"/>
    </location>
</feature>
<feature type="compositionally biased region" description="Low complexity" evidence="6">
    <location>
        <begin position="747"/>
        <end position="762"/>
    </location>
</feature>
<organism evidence="9 10">
    <name type="scientific">Viridothelium virens</name>
    <name type="common">Speckled blister lichen</name>
    <name type="synonym">Trypethelium virens</name>
    <dbReference type="NCBI Taxonomy" id="1048519"/>
    <lineage>
        <taxon>Eukaryota</taxon>
        <taxon>Fungi</taxon>
        <taxon>Dikarya</taxon>
        <taxon>Ascomycota</taxon>
        <taxon>Pezizomycotina</taxon>
        <taxon>Dothideomycetes</taxon>
        <taxon>Dothideomycetes incertae sedis</taxon>
        <taxon>Trypetheliales</taxon>
        <taxon>Trypetheliaceae</taxon>
        <taxon>Viridothelium</taxon>
    </lineage>
</organism>
<keyword evidence="3 7" id="KW-0812">Transmembrane</keyword>
<dbReference type="GO" id="GO:0140268">
    <property type="term" value="C:endoplasmic reticulum-plasma membrane contact site"/>
    <property type="evidence" value="ECO:0007669"/>
    <property type="project" value="TreeGrafter"/>
</dbReference>
<dbReference type="SMART" id="SM00568">
    <property type="entry name" value="GRAM"/>
    <property type="match status" value="1"/>
</dbReference>
<evidence type="ECO:0000313" key="9">
    <source>
        <dbReference type="EMBL" id="KAF2232676.1"/>
    </source>
</evidence>
<comment type="similarity">
    <text evidence="2">Belongs to the YSP2 family.</text>
</comment>
<feature type="compositionally biased region" description="Low complexity" evidence="6">
    <location>
        <begin position="280"/>
        <end position="293"/>
    </location>
</feature>
<evidence type="ECO:0000256" key="1">
    <source>
        <dbReference type="ARBA" id="ARBA00004167"/>
    </source>
</evidence>
<dbReference type="InterPro" id="IPR031968">
    <property type="entry name" value="VASt"/>
</dbReference>
<feature type="transmembrane region" description="Helical" evidence="7">
    <location>
        <begin position="1043"/>
        <end position="1065"/>
    </location>
</feature>
<dbReference type="EMBL" id="ML991813">
    <property type="protein sequence ID" value="KAF2232676.1"/>
    <property type="molecule type" value="Genomic_DNA"/>
</dbReference>
<feature type="compositionally biased region" description="Polar residues" evidence="6">
    <location>
        <begin position="246"/>
        <end position="269"/>
    </location>
</feature>
<feature type="non-terminal residue" evidence="9">
    <location>
        <position position="1"/>
    </location>
</feature>
<gene>
    <name evidence="9" type="ORF">EV356DRAFT_434019</name>
</gene>
<evidence type="ECO:0000256" key="7">
    <source>
        <dbReference type="SAM" id="Phobius"/>
    </source>
</evidence>
<dbReference type="InterPro" id="IPR051482">
    <property type="entry name" value="Cholesterol_transport"/>
</dbReference>
<dbReference type="GO" id="GO:0032366">
    <property type="term" value="P:intracellular sterol transport"/>
    <property type="evidence" value="ECO:0007669"/>
    <property type="project" value="TreeGrafter"/>
</dbReference>
<accession>A0A6A6H3K4</accession>
<evidence type="ECO:0000256" key="3">
    <source>
        <dbReference type="ARBA" id="ARBA00022692"/>
    </source>
</evidence>
<feature type="domain" description="VASt" evidence="8">
    <location>
        <begin position="801"/>
        <end position="974"/>
    </location>
</feature>
<comment type="subcellular location">
    <subcellularLocation>
        <location evidence="1">Membrane</location>
        <topology evidence="1">Single-pass membrane protein</topology>
    </subcellularLocation>
</comment>
<name>A0A6A6H3K4_VIRVR</name>
<keyword evidence="5 7" id="KW-0472">Membrane</keyword>
<feature type="compositionally biased region" description="Basic and acidic residues" evidence="6">
    <location>
        <begin position="122"/>
        <end position="133"/>
    </location>
</feature>
<evidence type="ECO:0000256" key="2">
    <source>
        <dbReference type="ARBA" id="ARBA00006582"/>
    </source>
</evidence>
<evidence type="ECO:0000313" key="10">
    <source>
        <dbReference type="Proteomes" id="UP000800092"/>
    </source>
</evidence>
<feature type="compositionally biased region" description="Basic and acidic residues" evidence="6">
    <location>
        <begin position="171"/>
        <end position="181"/>
    </location>
</feature>
<evidence type="ECO:0000259" key="8">
    <source>
        <dbReference type="PROSITE" id="PS51778"/>
    </source>
</evidence>
<dbReference type="GO" id="GO:0005739">
    <property type="term" value="C:mitochondrion"/>
    <property type="evidence" value="ECO:0007669"/>
    <property type="project" value="TreeGrafter"/>
</dbReference>
<feature type="compositionally biased region" description="Low complexity" evidence="6">
    <location>
        <begin position="219"/>
        <end position="238"/>
    </location>
</feature>
<dbReference type="Gene3D" id="2.30.29.30">
    <property type="entry name" value="Pleckstrin-homology domain (PH domain)/Phosphotyrosine-binding domain (PTB)"/>
    <property type="match status" value="1"/>
</dbReference>
<keyword evidence="4 7" id="KW-1133">Transmembrane helix</keyword>
<sequence>SQESLDQDHSGGSSLLTEDSDVEVPAPTRPSISPHHSHVGYLTLSSPLIASAQLSPVASTEATVGSTKDQSASQSLDILAPKHASTLKAPVLRKRSSSPANKIKQAFKRRSTEPRSLISDSASDKSGESERRLNSSHGVGNRRESADSEEEEEDDNDERNSNVELPVLSEKSSEERSERLLTPHAQSSPALVEHATQGSSPNGVSNGNVVPSTPPQKPTAPATLVTPPTPTSAKAASLAKDDSAEENGSPTRSQQSNPNIVVSPSGNQISHKRARSSTNPKSSLSKQPPSLAPTVEEAKTPGGSLVHPNNAGGFFSSMFSAAQHAANQFSNSINPSTIGQGQKGKAALGVPEPERIEDIPEETTNGISGVENGTEDEASERRQLAVETLGSGDLSLSHLGIDENTDSNPLTSVADLPDKSVSTIRKDEAAASVEDQQAARAISAAYEKPPVVADDSSVVSEPLVKRPLSISRVDGDATPPRPPSMEPDGVGILRSGSVRSKISGRRRRRHRGSSATTSQTTIGAGLMGMTNALANVGASTNGRTPTGFAVASSKRNREFHHLFRSVPEDDYLIEDYSAALQRDILLHGRLYVSEGHICFSSNILGWVTNLVISFDEVVSVEKKNTAVIFPNAIVIQTLHARNVFASFVARDSTYDLLIGIWKISHPNLKSSVNGVTLDDSGTGDKTEKAESVATEDASLDGSEDEVYDEDAEDDDEVASSLNGRREASIEESELGDAIRTLSRKTSAPAVATTPAPPGGHTTSSKQTEAMDPATTGAAVSADYPGSPMHEPTTCGDTDTHYDKLLIDTTVPAPLGKIYSLMFGPGSSVFMKKWLVDDQRNWDLNWADSAPGGMNLENKTFSYSYMKPLNASIGPKQTKCILNNTMNAFDLEKAVSVDCSTQNPDVPSGNAFVVKTRYCLMWGPENSTRIIMNFTIEWTGKSWLKAPIEKGAIEGQTQYAKDIVSALRAAVVTKPPVRGAPRPGAKSGKPSSSSSKRKKNEADGDSIPEPGAQAAEAIVQKKKAAASWGPLEPLRAVLEPVGQILGPLVSAPVLVALGVLLLGWWWMGRGRVGGAAGVGFPGQMGTADRAVAYEEIWRREESALWDWLEERVGLEDGGLRGMAGGGKEHAGRGIGKLLQNERMSERQMDEAIRVTEAKLNELKEAVGRKR</sequence>
<dbReference type="GO" id="GO:0032934">
    <property type="term" value="F:sterol binding"/>
    <property type="evidence" value="ECO:0007669"/>
    <property type="project" value="TreeGrafter"/>
</dbReference>
<feature type="compositionally biased region" description="Basic residues" evidence="6">
    <location>
        <begin position="502"/>
        <end position="512"/>
    </location>
</feature>
<feature type="region of interest" description="Disordered" evidence="6">
    <location>
        <begin position="1"/>
        <end position="39"/>
    </location>
</feature>
<evidence type="ECO:0000256" key="6">
    <source>
        <dbReference type="SAM" id="MobiDB-lite"/>
    </source>
</evidence>
<feature type="compositionally biased region" description="Low complexity" evidence="6">
    <location>
        <begin position="980"/>
        <end position="993"/>
    </location>
</feature>
<feature type="region of interest" description="Disordered" evidence="6">
    <location>
        <begin position="354"/>
        <end position="379"/>
    </location>
</feature>
<dbReference type="GO" id="GO:0005789">
    <property type="term" value="C:endoplasmic reticulum membrane"/>
    <property type="evidence" value="ECO:0007669"/>
    <property type="project" value="TreeGrafter"/>
</dbReference>
<keyword evidence="10" id="KW-1185">Reference proteome</keyword>
<feature type="compositionally biased region" description="Acidic residues" evidence="6">
    <location>
        <begin position="697"/>
        <end position="717"/>
    </location>
</feature>
<dbReference type="PANTHER" id="PTHR23319:SF4">
    <property type="entry name" value="GRAM DOMAIN CONTAINING 1B, ISOFORM E"/>
    <property type="match status" value="1"/>
</dbReference>
<feature type="compositionally biased region" description="Polar residues" evidence="6">
    <location>
        <begin position="55"/>
        <end position="76"/>
    </location>
</feature>
<protein>
    <recommendedName>
        <fullName evidence="8">VASt domain-containing protein</fullName>
    </recommendedName>
</protein>
<feature type="region of interest" description="Disordered" evidence="6">
    <location>
        <begin position="672"/>
        <end position="770"/>
    </location>
</feature>
<dbReference type="GO" id="GO:0005886">
    <property type="term" value="C:plasma membrane"/>
    <property type="evidence" value="ECO:0007669"/>
    <property type="project" value="TreeGrafter"/>
</dbReference>
<feature type="region of interest" description="Disordered" evidence="6">
    <location>
        <begin position="974"/>
        <end position="1008"/>
    </location>
</feature>
<evidence type="ECO:0000256" key="4">
    <source>
        <dbReference type="ARBA" id="ARBA00022989"/>
    </source>
</evidence>
<feature type="compositionally biased region" description="Polar residues" evidence="6">
    <location>
        <begin position="196"/>
        <end position="211"/>
    </location>
</feature>
<evidence type="ECO:0000256" key="5">
    <source>
        <dbReference type="ARBA" id="ARBA00023136"/>
    </source>
</evidence>
<feature type="region of interest" description="Disordered" evidence="6">
    <location>
        <begin position="55"/>
        <end position="312"/>
    </location>
</feature>
<dbReference type="PANTHER" id="PTHR23319">
    <property type="entry name" value="GRAM DOMAIN CONTAINING 1B, ISOFORM E"/>
    <property type="match status" value="1"/>
</dbReference>
<feature type="compositionally biased region" description="Acidic residues" evidence="6">
    <location>
        <begin position="147"/>
        <end position="157"/>
    </location>
</feature>
<dbReference type="PROSITE" id="PS51778">
    <property type="entry name" value="VAST"/>
    <property type="match status" value="1"/>
</dbReference>
<dbReference type="Pfam" id="PF02893">
    <property type="entry name" value="GRAM"/>
    <property type="match status" value="1"/>
</dbReference>
<dbReference type="CDD" id="cd13220">
    <property type="entry name" value="PH-GRAM_GRAMDC"/>
    <property type="match status" value="1"/>
</dbReference>
<dbReference type="GO" id="GO:0032541">
    <property type="term" value="C:cortical endoplasmic reticulum"/>
    <property type="evidence" value="ECO:0007669"/>
    <property type="project" value="TreeGrafter"/>
</dbReference>